<keyword evidence="5 7" id="KW-1133">Transmembrane helix</keyword>
<dbReference type="InterPro" id="IPR035906">
    <property type="entry name" value="MetI-like_sf"/>
</dbReference>
<feature type="transmembrane region" description="Helical" evidence="7">
    <location>
        <begin position="96"/>
        <end position="120"/>
    </location>
</feature>
<dbReference type="AlphaFoldDB" id="A0A1I2QHU2"/>
<feature type="transmembrane region" description="Helical" evidence="7">
    <location>
        <begin position="141"/>
        <end position="167"/>
    </location>
</feature>
<name>A0A1I2QHU2_9BACL</name>
<dbReference type="GO" id="GO:0031460">
    <property type="term" value="P:glycine betaine transport"/>
    <property type="evidence" value="ECO:0007669"/>
    <property type="project" value="TreeGrafter"/>
</dbReference>
<keyword evidence="2 7" id="KW-0813">Transport</keyword>
<feature type="transmembrane region" description="Helical" evidence="7">
    <location>
        <begin position="219"/>
        <end position="238"/>
    </location>
</feature>
<dbReference type="RefSeq" id="WP_092039543.1">
    <property type="nucleotide sequence ID" value="NZ_FOOK01000024.1"/>
</dbReference>
<evidence type="ECO:0000256" key="2">
    <source>
        <dbReference type="ARBA" id="ARBA00022448"/>
    </source>
</evidence>
<evidence type="ECO:0000313" key="10">
    <source>
        <dbReference type="Proteomes" id="UP000198661"/>
    </source>
</evidence>
<dbReference type="SUPFAM" id="SSF161098">
    <property type="entry name" value="MetI-like"/>
    <property type="match status" value="1"/>
</dbReference>
<dbReference type="GO" id="GO:0043190">
    <property type="term" value="C:ATP-binding cassette (ABC) transporter complex"/>
    <property type="evidence" value="ECO:0007669"/>
    <property type="project" value="TreeGrafter"/>
</dbReference>
<dbReference type="OrthoDB" id="9801163at2"/>
<dbReference type="GO" id="GO:0015226">
    <property type="term" value="F:carnitine transmembrane transporter activity"/>
    <property type="evidence" value="ECO:0007669"/>
    <property type="project" value="TreeGrafter"/>
</dbReference>
<keyword evidence="10" id="KW-1185">Reference proteome</keyword>
<dbReference type="InterPro" id="IPR000515">
    <property type="entry name" value="MetI-like"/>
</dbReference>
<sequence>MSQFPDQFRIDVGGYVEGLIRFLTTHLTGFFDAVKTVTLTFLYNVELFMGWLPWWAVILVVILLGWRLLHLPAGIVFGFLLFLVGSFGYWDMMILTLSIVLTSVAISLLIGIPVGILTAYSRLTEAVMRPILDAMQTMPSFVYLIPAIMFFGLGKVSALFATVIYALPPVIRLTNLALREVPREMIEAALSFGSSRWQMLRKVQLPQALPTIMAGINQTTMMALAMVVIASLVGAKGLGMEVLISINRVDIDRGFEAGLSIVILAIIIDRITQGIANRYNFKKEQGHV</sequence>
<reference evidence="9 10" key="1">
    <citation type="submission" date="2016-10" db="EMBL/GenBank/DDBJ databases">
        <authorList>
            <person name="de Groot N.N."/>
        </authorList>
    </citation>
    <scope>NUCLEOTIDE SEQUENCE [LARGE SCALE GENOMIC DNA]</scope>
    <source>
        <strain evidence="9 10">DSM 44945</strain>
    </source>
</reference>
<evidence type="ECO:0000256" key="6">
    <source>
        <dbReference type="ARBA" id="ARBA00023136"/>
    </source>
</evidence>
<dbReference type="EMBL" id="FOOK01000024">
    <property type="protein sequence ID" value="SFG27550.1"/>
    <property type="molecule type" value="Genomic_DNA"/>
</dbReference>
<dbReference type="PANTHER" id="PTHR47737">
    <property type="entry name" value="GLYCINE BETAINE/PROLINE BETAINE TRANSPORT SYSTEM PERMEASE PROTEIN PROW"/>
    <property type="match status" value="1"/>
</dbReference>
<accession>A0A1I2QHU2</accession>
<dbReference type="PROSITE" id="PS50928">
    <property type="entry name" value="ABC_TM1"/>
    <property type="match status" value="1"/>
</dbReference>
<keyword evidence="6 7" id="KW-0472">Membrane</keyword>
<feature type="transmembrane region" description="Helical" evidence="7">
    <location>
        <begin position="73"/>
        <end position="90"/>
    </location>
</feature>
<keyword evidence="4 7" id="KW-0812">Transmembrane</keyword>
<comment type="subcellular location">
    <subcellularLocation>
        <location evidence="7">Cell membrane</location>
        <topology evidence="7">Multi-pass membrane protein</topology>
    </subcellularLocation>
    <subcellularLocation>
        <location evidence="1">Membrane</location>
        <topology evidence="1">Multi-pass membrane protein</topology>
    </subcellularLocation>
</comment>
<evidence type="ECO:0000256" key="4">
    <source>
        <dbReference type="ARBA" id="ARBA00022692"/>
    </source>
</evidence>
<keyword evidence="3" id="KW-1003">Cell membrane</keyword>
<evidence type="ECO:0000313" key="9">
    <source>
        <dbReference type="EMBL" id="SFG27550.1"/>
    </source>
</evidence>
<comment type="similarity">
    <text evidence="7">Belongs to the binding-protein-dependent transport system permease family.</text>
</comment>
<dbReference type="PANTHER" id="PTHR47737:SF1">
    <property type="entry name" value="GLYCINE BETAINE_PROLINE BETAINE TRANSPORT SYSTEM PERMEASE PROTEIN PROW"/>
    <property type="match status" value="1"/>
</dbReference>
<feature type="domain" description="ABC transmembrane type-1" evidence="8">
    <location>
        <begin position="93"/>
        <end position="272"/>
    </location>
</feature>
<organism evidence="9 10">
    <name type="scientific">Planifilum fulgidum</name>
    <dbReference type="NCBI Taxonomy" id="201973"/>
    <lineage>
        <taxon>Bacteria</taxon>
        <taxon>Bacillati</taxon>
        <taxon>Bacillota</taxon>
        <taxon>Bacilli</taxon>
        <taxon>Bacillales</taxon>
        <taxon>Thermoactinomycetaceae</taxon>
        <taxon>Planifilum</taxon>
    </lineage>
</organism>
<dbReference type="GO" id="GO:0015871">
    <property type="term" value="P:choline transport"/>
    <property type="evidence" value="ECO:0007669"/>
    <property type="project" value="TreeGrafter"/>
</dbReference>
<evidence type="ECO:0000256" key="3">
    <source>
        <dbReference type="ARBA" id="ARBA00022475"/>
    </source>
</evidence>
<dbReference type="CDD" id="cd06261">
    <property type="entry name" value="TM_PBP2"/>
    <property type="match status" value="1"/>
</dbReference>
<dbReference type="GO" id="GO:0005275">
    <property type="term" value="F:amine transmembrane transporter activity"/>
    <property type="evidence" value="ECO:0007669"/>
    <property type="project" value="TreeGrafter"/>
</dbReference>
<evidence type="ECO:0000259" key="8">
    <source>
        <dbReference type="PROSITE" id="PS50928"/>
    </source>
</evidence>
<dbReference type="FunFam" id="1.10.3720.10:FF:000001">
    <property type="entry name" value="Glycine betaine ABC transporter, permease"/>
    <property type="match status" value="1"/>
</dbReference>
<feature type="transmembrane region" description="Helical" evidence="7">
    <location>
        <begin position="48"/>
        <end position="66"/>
    </location>
</feature>
<proteinExistence type="inferred from homology"/>
<dbReference type="Proteomes" id="UP000198661">
    <property type="component" value="Unassembled WGS sequence"/>
</dbReference>
<dbReference type="Gene3D" id="1.10.3720.10">
    <property type="entry name" value="MetI-like"/>
    <property type="match status" value="1"/>
</dbReference>
<evidence type="ECO:0000256" key="7">
    <source>
        <dbReference type="RuleBase" id="RU363032"/>
    </source>
</evidence>
<protein>
    <submittedName>
        <fullName evidence="9">Glycine betaine/proline transport system permease protein</fullName>
    </submittedName>
</protein>
<dbReference type="STRING" id="201973.SAMN04488025_1244"/>
<gene>
    <name evidence="9" type="ORF">SAMN04488025_1244</name>
</gene>
<evidence type="ECO:0000256" key="5">
    <source>
        <dbReference type="ARBA" id="ARBA00022989"/>
    </source>
</evidence>
<dbReference type="Pfam" id="PF00528">
    <property type="entry name" value="BPD_transp_1"/>
    <property type="match status" value="1"/>
</dbReference>
<evidence type="ECO:0000256" key="1">
    <source>
        <dbReference type="ARBA" id="ARBA00004141"/>
    </source>
</evidence>